<dbReference type="AlphaFoldDB" id="A0A2N9X834"/>
<dbReference type="Pfam" id="PF24295">
    <property type="entry name" value="DUF7480"/>
    <property type="match status" value="1"/>
</dbReference>
<dbReference type="NCBIfam" id="NF045617">
    <property type="entry name" value="mostly_LP"/>
    <property type="match status" value="1"/>
</dbReference>
<evidence type="ECO:0000313" key="3">
    <source>
        <dbReference type="EMBL" id="PIT40522.1"/>
    </source>
</evidence>
<proteinExistence type="predicted"/>
<keyword evidence="1" id="KW-1133">Transmembrane helix</keyword>
<reference evidence="3" key="1">
    <citation type="journal article" date="2017" name="MBio">
        <title>Type VI secretion-mediated competition in the bee gut microbiome.</title>
        <authorList>
            <person name="Steele M.I."/>
            <person name="Kwong W.K."/>
            <person name="Powell J.E."/>
            <person name="Whiteley M."/>
            <person name="Moran N.A."/>
        </authorList>
    </citation>
    <scope>NUCLEOTIDE SEQUENCE [LARGE SCALE GENOMIC DNA]</scope>
    <source>
        <strain evidence="3">WkB273</strain>
    </source>
</reference>
<dbReference type="EMBL" id="MEIL01000019">
    <property type="protein sequence ID" value="PIT40522.1"/>
    <property type="molecule type" value="Genomic_DNA"/>
</dbReference>
<dbReference type="InterPro" id="IPR054657">
    <property type="entry name" value="T6SS_periplasmic_put"/>
</dbReference>
<dbReference type="PROSITE" id="PS51257">
    <property type="entry name" value="PROKAR_LIPOPROTEIN"/>
    <property type="match status" value="1"/>
</dbReference>
<keyword evidence="1" id="KW-0812">Transmembrane</keyword>
<evidence type="ECO:0000259" key="2">
    <source>
        <dbReference type="Pfam" id="PF24295"/>
    </source>
</evidence>
<keyword evidence="1" id="KW-0472">Membrane</keyword>
<accession>A0A2N9X834</accession>
<dbReference type="RefSeq" id="WP_100151657.1">
    <property type="nucleotide sequence ID" value="NZ_MEIL01000019.1"/>
</dbReference>
<dbReference type="InterPro" id="IPR055903">
    <property type="entry name" value="DUF7480"/>
</dbReference>
<protein>
    <recommendedName>
        <fullName evidence="2">DUF7480 domain-containing protein</fullName>
    </recommendedName>
</protein>
<feature type="transmembrane region" description="Helical" evidence="1">
    <location>
        <begin position="6"/>
        <end position="28"/>
    </location>
</feature>
<comment type="caution">
    <text evidence="3">The sequence shown here is derived from an EMBL/GenBank/DDBJ whole genome shotgun (WGS) entry which is preliminary data.</text>
</comment>
<feature type="domain" description="DUF7480" evidence="2">
    <location>
        <begin position="29"/>
        <end position="136"/>
    </location>
</feature>
<gene>
    <name evidence="3" type="ORF">BHC54_02430</name>
</gene>
<dbReference type="Proteomes" id="UP000230202">
    <property type="component" value="Unassembled WGS sequence"/>
</dbReference>
<name>A0A2N9X834_9NEIS</name>
<sequence>MNKNLFHILPLVLTIALIAGCILHNNVFYTPDIALKKDGQPCISIPANEDFFRRKKDFDISYLYVYQVGVGELWSKNYFHSAKPYYVQNDQCLIFNYHFQNNIPYHIGFFSNEKGNEENNKSTDKEWMRYMQIIKKPNGTL</sequence>
<evidence type="ECO:0000313" key="4">
    <source>
        <dbReference type="Proteomes" id="UP000230202"/>
    </source>
</evidence>
<evidence type="ECO:0000256" key="1">
    <source>
        <dbReference type="SAM" id="Phobius"/>
    </source>
</evidence>
<keyword evidence="4" id="KW-1185">Reference proteome</keyword>
<organism evidence="3 4">
    <name type="scientific">Snodgrassella alvi</name>
    <dbReference type="NCBI Taxonomy" id="1196083"/>
    <lineage>
        <taxon>Bacteria</taxon>
        <taxon>Pseudomonadati</taxon>
        <taxon>Pseudomonadota</taxon>
        <taxon>Betaproteobacteria</taxon>
        <taxon>Neisseriales</taxon>
        <taxon>Neisseriaceae</taxon>
        <taxon>Snodgrassella</taxon>
    </lineage>
</organism>